<dbReference type="Pfam" id="PF13604">
    <property type="entry name" value="AAA_30"/>
    <property type="match status" value="1"/>
</dbReference>
<dbReference type="SUPFAM" id="SSF52540">
    <property type="entry name" value="P-loop containing nucleoside triphosphate hydrolases"/>
    <property type="match status" value="1"/>
</dbReference>
<dbReference type="Gene3D" id="3.40.50.300">
    <property type="entry name" value="P-loop containing nucleotide triphosphate hydrolases"/>
    <property type="match status" value="1"/>
</dbReference>
<dbReference type="InterPro" id="IPR027417">
    <property type="entry name" value="P-loop_NTPase"/>
</dbReference>
<evidence type="ECO:0000313" key="2">
    <source>
        <dbReference type="Proteomes" id="UP000615446"/>
    </source>
</evidence>
<reference evidence="1" key="1">
    <citation type="submission" date="2019-10" db="EMBL/GenBank/DDBJ databases">
        <title>Conservation and host-specific expression of non-tandemly repeated heterogenous ribosome RNA gene in arbuscular mycorrhizal fungi.</title>
        <authorList>
            <person name="Maeda T."/>
            <person name="Kobayashi Y."/>
            <person name="Nakagawa T."/>
            <person name="Ezawa T."/>
            <person name="Yamaguchi K."/>
            <person name="Bino T."/>
            <person name="Nishimoto Y."/>
            <person name="Shigenobu S."/>
            <person name="Kawaguchi M."/>
        </authorList>
    </citation>
    <scope>NUCLEOTIDE SEQUENCE</scope>
    <source>
        <strain evidence="1">HR1</strain>
    </source>
</reference>
<name>A0A8H3KX49_9GLOM</name>
<dbReference type="Proteomes" id="UP000615446">
    <property type="component" value="Unassembled WGS sequence"/>
</dbReference>
<dbReference type="Gene3D" id="3.30.40.220">
    <property type="match status" value="1"/>
</dbReference>
<sequence>MSSRQASQANIRKEIRAKLAELKGVTLDTIPYPRSNDLLAKYQEEIAQLQVVADRKKEKRNGTHDVSQNKSIDELADWLAGPVKGFKPKESEEILPTTFDEWADKQEWLGKENPEQHEDGSIWWFSRRIPKLAPKKVKNEHGFEYWKLSREAYKPHITNSYAKKIRDLMDDDEEYVIGVASDWRMGRMVEQIQHDKSGVFLGIKEVWVPEGKEEYHIDPHGWPSLCAHFYGKANLDELLLIDKRGWLSWKDSDAIKFNEYQDEPYNLELEGLPYTLRFQFMACPRQKLYGPGIHEDGTVWWHSDELVGVSYKMASEVCHLLYNSTEYTLFTRLYTSEGMVEEMGDKGWHFGKKKKAGSLTGEEITPGQLEGIDIFLRAKTREYVNHICYELRPVPRPQGPPGPFYDGDLNCIVAELQRLIEHGGTKRAIGLTPARESALAKFNEKVRAPGCTLDDLHILEKPEKSGGIGMKIVVKDILGNEMWNSGRYLKQRKLTVFCHNNHAWTGGIPEMPRVSSVYDMDYECERALVSACTKTKKGEVNIDEKKIAEALISFVTRNLPRATRIWIVGKEILTHEGILYRSSHEWKKLNDAFICEKSQSIPEEFLWEENVDIRQWIEDEHQPNTLAPSEELKADFDKVWKSLGGAQSYRFRCWREKEGIAPTPRNVVEIWHKSQVESMVWNAPINPPPKHIHIDLRGAYLGCEDSERSASEALPWVRRYGFPERIQRRAQVDNIDTIRNLTGIVQLIAWEFAQNLHPFTAGLIGQHLTEKEGWIPTPLVDYLLSRGWLTSATPREIIYSVGKKSCIKFPPDRDLAVRFVGSCARNAQVTSILVRDINEADMLVNWLAKNKRRPNWTRTEQGTLIKYEGDEKRGQWLHIRSFVLAYTHIAVLEQLKRFPIENVLRVCTDAIYTTAIPETILDETVVEMGQELLPDFDKSLFVKAKNSAELEEVHAKYEAELDKKRKQYESVIVLETPEIKYGQWRKKKEGYTYRKEASSWAINYEGTLEFLPSDAPPLSIDSKLITLQKVYLVGQGGSGKTTRAIRAFPGRKVVVLTPANLLAEYHRKQNPGLTAMTYHKYFHLGATPIDEWDPVCLGKKALAEILIFDEACMIPKKVLQRLLSYAKSRGCQNIMCGDPGQLTPWGDKEGPHKFLTEWADEVIWCMDDYRAYDPELKALKLRMWMKDDMTQLQEFREAIPTTLWKNALTEWTPEDIWICSTNDMGMRVESALIQAHKSRFSNVPSIIRFDPDDSIKHMYRIQGKPVQIPGSNEIIEAYVGTMVNVPLEIVLRGLPAEWKYAGWGTIHRIQGQTVEPPKRCFIVDHSLEGWINNAVYTACSRVRYMAQMIRVKPPDGVLEYIEPTELQATPCPQIIEAKLRRHRLDDRKKKRHFPRPLMIAEDWEVDDKTVLIEDTTVCENPLYLAENDEEKAIPSITPEEIISMAYQQKKVCKVCCVPLLFQGYLKRHPQSFSIDRIDDSEGHYLQNVRLTCLQCNERHRR</sequence>
<accession>A0A8H3KX49</accession>
<evidence type="ECO:0000313" key="1">
    <source>
        <dbReference type="EMBL" id="GES74626.1"/>
    </source>
</evidence>
<organism evidence="1 2">
    <name type="scientific">Rhizophagus clarus</name>
    <dbReference type="NCBI Taxonomy" id="94130"/>
    <lineage>
        <taxon>Eukaryota</taxon>
        <taxon>Fungi</taxon>
        <taxon>Fungi incertae sedis</taxon>
        <taxon>Mucoromycota</taxon>
        <taxon>Glomeromycotina</taxon>
        <taxon>Glomeromycetes</taxon>
        <taxon>Glomerales</taxon>
        <taxon>Glomeraceae</taxon>
        <taxon>Rhizophagus</taxon>
    </lineage>
</organism>
<dbReference type="OrthoDB" id="2379301at2759"/>
<protein>
    <submittedName>
        <fullName evidence="1">Uncharacterized protein</fullName>
    </submittedName>
</protein>
<gene>
    <name evidence="1" type="ORF">RCL2_000209500</name>
</gene>
<dbReference type="EMBL" id="BLAL01000012">
    <property type="protein sequence ID" value="GES74626.1"/>
    <property type="molecule type" value="Genomic_DNA"/>
</dbReference>
<proteinExistence type="predicted"/>
<comment type="caution">
    <text evidence="1">The sequence shown here is derived from an EMBL/GenBank/DDBJ whole genome shotgun (WGS) entry which is preliminary data.</text>
</comment>